<keyword evidence="1" id="KW-1133">Transmembrane helix</keyword>
<sequence>MLRLTSLLYAVVGTTLAGIGVIVAVTMNMYDVQSIVVAAVIGAIVALPVSWLIARKLQEL</sequence>
<evidence type="ECO:0000256" key="1">
    <source>
        <dbReference type="SAM" id="Phobius"/>
    </source>
</evidence>
<dbReference type="Proteomes" id="UP000245911">
    <property type="component" value="Unassembled WGS sequence"/>
</dbReference>
<keyword evidence="3" id="KW-1185">Reference proteome</keyword>
<reference evidence="2 3" key="1">
    <citation type="submission" date="2018-04" db="EMBL/GenBank/DDBJ databases">
        <title>Pararhodobacter oceanense sp. nov., isolated from marine intertidal sediment.</title>
        <authorList>
            <person name="Wang X.-L."/>
            <person name="Du Z.-J."/>
        </authorList>
    </citation>
    <scope>NUCLEOTIDE SEQUENCE [LARGE SCALE GENOMIC DNA]</scope>
    <source>
        <strain evidence="2 3">AM505</strain>
    </source>
</reference>
<proteinExistence type="predicted"/>
<comment type="caution">
    <text evidence="2">The sequence shown here is derived from an EMBL/GenBank/DDBJ whole genome shotgun (WGS) entry which is preliminary data.</text>
</comment>
<feature type="transmembrane region" description="Helical" evidence="1">
    <location>
        <begin position="35"/>
        <end position="54"/>
    </location>
</feature>
<organism evidence="2 3">
    <name type="scientific">Pararhodobacter oceanensis</name>
    <dbReference type="NCBI Taxonomy" id="2172121"/>
    <lineage>
        <taxon>Bacteria</taxon>
        <taxon>Pseudomonadati</taxon>
        <taxon>Pseudomonadota</taxon>
        <taxon>Alphaproteobacteria</taxon>
        <taxon>Rhodobacterales</taxon>
        <taxon>Paracoccaceae</taxon>
        <taxon>Pararhodobacter</taxon>
    </lineage>
</organism>
<name>A0A2T8HYT8_9RHOB</name>
<evidence type="ECO:0008006" key="4">
    <source>
        <dbReference type="Google" id="ProtNLM"/>
    </source>
</evidence>
<protein>
    <recommendedName>
        <fullName evidence="4">CTP synthetase</fullName>
    </recommendedName>
</protein>
<dbReference type="AlphaFoldDB" id="A0A2T8HYT8"/>
<evidence type="ECO:0000313" key="3">
    <source>
        <dbReference type="Proteomes" id="UP000245911"/>
    </source>
</evidence>
<accession>A0A2T8HYT8</accession>
<keyword evidence="1" id="KW-0812">Transmembrane</keyword>
<evidence type="ECO:0000313" key="2">
    <source>
        <dbReference type="EMBL" id="PVH30600.1"/>
    </source>
</evidence>
<feature type="transmembrane region" description="Helical" evidence="1">
    <location>
        <begin position="7"/>
        <end position="29"/>
    </location>
</feature>
<keyword evidence="1" id="KW-0472">Membrane</keyword>
<dbReference type="EMBL" id="QDKM01000001">
    <property type="protein sequence ID" value="PVH30600.1"/>
    <property type="molecule type" value="Genomic_DNA"/>
</dbReference>
<gene>
    <name evidence="2" type="ORF">DDE20_03505</name>
</gene>